<evidence type="ECO:0000256" key="3">
    <source>
        <dbReference type="ARBA" id="ARBA00022530"/>
    </source>
</evidence>
<dbReference type="FunFam" id="4.10.400.10:FF:000065">
    <property type="entry name" value="Transmembrane protease serine 7"/>
    <property type="match status" value="1"/>
</dbReference>
<dbReference type="Gene3D" id="3.10.100.10">
    <property type="entry name" value="Mannose-Binding Protein A, subunit A"/>
    <property type="match status" value="4"/>
</dbReference>
<evidence type="ECO:0000256" key="5">
    <source>
        <dbReference type="ARBA" id="ARBA00022737"/>
    </source>
</evidence>
<dbReference type="PANTHER" id="PTHR22804">
    <property type="entry name" value="AGGRECAN/VERSICAN PROTEOGLYCAN"/>
    <property type="match status" value="1"/>
</dbReference>
<sequence>KVLANLGGNATLPCRLPSKDTMFFGAAGIRVKWTKVADDEAFNQDVVLSMGFHKRTFGSFEDRVYMVSNDNEDGSILITNIAMQDAGKYHCELINGMTDVTQEVYLEVQSSLTNGVVFPYHLRLGRYHLNFTKAVLACQEQDAKVASYDQLLDAWRGGLDWCNAGWLSDGSVRYPITKPREPCGGANITPGLRSYGWQNRRSLFDVFCFASRLKGTFYWLVQPERLTFAEAVQACLDDGAEIAKVGHIFAAWKLEGYDRCDAGWLADGSVRYPISRPRKNCSPTEAAPETLDNYSHLFHVSMIRYHRQPASDAGMPACQNDEFQCKRGGCIPVMWRCDGDNDCADNSDEEGCDCESDDFRCKRGNCIRAMWRCDGENDCGDNSDEEGCEALVPQCPAPQFQCNDSVCIPAGWRCDGSKDCPDNSDEHNCPCIFKDWDWYNTRTAASSGPSCETEEFRCSGGDCIPALWRCDGDSDCPDGGDEANCPRRECAPKTFQCENGDCVLAGWRCDGDSDCSDRSDEDNCTPRSFSLNMNLPSFPGNLEMYHEATCPPGHFRCKNGECIPARWRCDDDFDCSDGSDEENCFRIFSEPGGNATLPCRLLSKRHNPGVQVRWTKLENDEAPLEDVLLWLGTRSKTFGRFENRVFLQAADDRDASLVITDIATEDIGQYRCEVSDGMKHTAEEGFLKVQGCVTEGVVFPYSPPSGRYNLNFTNATQACLEQDAVIASHNQLIKAWRGGLDWCNAGWLRDGSVRYPITKPREPCGGADNPAGLRSYGLQDRRSLFDVFCFASALKGTFYWLVQPDRLTFAEAVQACLDDGAEIAKVGHIFAAWKLEGYDRCDAGWLADGSVRYPISRPRNNCSPTEAAVRFVGFPDKRHKFYGVYCYKA</sequence>
<dbReference type="OrthoDB" id="5359219at2759"/>
<feature type="disulfide bond" evidence="11">
    <location>
        <begin position="354"/>
        <end position="366"/>
    </location>
</feature>
<evidence type="ECO:0000256" key="10">
    <source>
        <dbReference type="ARBA" id="ARBA00038272"/>
    </source>
</evidence>
<dbReference type="InterPro" id="IPR000538">
    <property type="entry name" value="Link_dom"/>
</dbReference>
<feature type="disulfide bond" evidence="11">
    <location>
        <begin position="458"/>
        <end position="476"/>
    </location>
</feature>
<dbReference type="InterPro" id="IPR013783">
    <property type="entry name" value="Ig-like_fold"/>
</dbReference>
<keyword evidence="4" id="KW-0732">Signal</keyword>
<dbReference type="InterPro" id="IPR013106">
    <property type="entry name" value="Ig_V-set"/>
</dbReference>
<feature type="domain" description="Link" evidence="14">
    <location>
        <begin position="796"/>
        <end position="888"/>
    </location>
</feature>
<feature type="disulfide bond" evidence="11">
    <location>
        <begin position="402"/>
        <end position="420"/>
    </location>
</feature>
<dbReference type="Pfam" id="PF00193">
    <property type="entry name" value="Xlink"/>
    <property type="match status" value="4"/>
</dbReference>
<feature type="disulfide bond" evidence="11">
    <location>
        <begin position="361"/>
        <end position="379"/>
    </location>
</feature>
<dbReference type="PROSITE" id="PS50963">
    <property type="entry name" value="LINK_2"/>
    <property type="match status" value="4"/>
</dbReference>
<keyword evidence="6 11" id="KW-1015">Disulfide bond</keyword>
<feature type="disulfide bond" evidence="11">
    <location>
        <begin position="470"/>
        <end position="485"/>
    </location>
</feature>
<dbReference type="GO" id="GO:0045202">
    <property type="term" value="C:synapse"/>
    <property type="evidence" value="ECO:0007669"/>
    <property type="project" value="TreeGrafter"/>
</dbReference>
<dbReference type="PANTHER" id="PTHR22804:SF58">
    <property type="entry name" value="HYALURONAN AND PROTEOGLYCAN LINK PROTEIN 1 ISOFORM 1 PRECURSOR"/>
    <property type="match status" value="1"/>
</dbReference>
<dbReference type="SUPFAM" id="SSF48726">
    <property type="entry name" value="Immunoglobulin"/>
    <property type="match status" value="2"/>
</dbReference>
<evidence type="ECO:0000256" key="7">
    <source>
        <dbReference type="ARBA" id="ARBA00023180"/>
    </source>
</evidence>
<comment type="similarity">
    <text evidence="10">Belongs to the HAPLN family.</text>
</comment>
<feature type="disulfide bond" evidence="11">
    <location>
        <begin position="395"/>
        <end position="407"/>
    </location>
</feature>
<proteinExistence type="inferred from homology"/>
<feature type="domain" description="Ig-like" evidence="13">
    <location>
        <begin position="592"/>
        <end position="688"/>
    </location>
</feature>
<evidence type="ECO:0000256" key="9">
    <source>
        <dbReference type="ARBA" id="ARBA00023319"/>
    </source>
</evidence>
<keyword evidence="2" id="KW-0964">Secreted</keyword>
<dbReference type="PRINTS" id="PR00261">
    <property type="entry name" value="LDLRECEPTOR"/>
</dbReference>
<evidence type="ECO:0000256" key="8">
    <source>
        <dbReference type="ARBA" id="ARBA00023290"/>
    </source>
</evidence>
<dbReference type="Gene3D" id="4.10.400.10">
    <property type="entry name" value="Low-density Lipoprotein Receptor"/>
    <property type="match status" value="6"/>
</dbReference>
<dbReference type="InterPro" id="IPR003599">
    <property type="entry name" value="Ig_sub"/>
</dbReference>
<keyword evidence="9" id="KW-0393">Immunoglobulin domain</keyword>
<evidence type="ECO:0000256" key="12">
    <source>
        <dbReference type="PROSITE-ProRule" id="PRU00323"/>
    </source>
</evidence>
<dbReference type="SMART" id="SM00408">
    <property type="entry name" value="IGc2"/>
    <property type="match status" value="2"/>
</dbReference>
<dbReference type="GO" id="GO:0072534">
    <property type="term" value="C:perineuronal net"/>
    <property type="evidence" value="ECO:0007669"/>
    <property type="project" value="TreeGrafter"/>
</dbReference>
<dbReference type="PROSITE" id="PS50835">
    <property type="entry name" value="IG_LIKE"/>
    <property type="match status" value="2"/>
</dbReference>
<dbReference type="CDD" id="cd00112">
    <property type="entry name" value="LDLa"/>
    <property type="match status" value="6"/>
</dbReference>
<dbReference type="GO" id="GO:0005615">
    <property type="term" value="C:extracellular space"/>
    <property type="evidence" value="ECO:0007669"/>
    <property type="project" value="TreeGrafter"/>
</dbReference>
<dbReference type="InterPro" id="IPR007110">
    <property type="entry name" value="Ig-like_dom"/>
</dbReference>
<dbReference type="KEGG" id="tng:GSTEN00028705G001"/>
<dbReference type="PRINTS" id="PR01265">
    <property type="entry name" value="LINKMODULE"/>
</dbReference>
<feature type="disulfide bond" evidence="11">
    <location>
        <begin position="509"/>
        <end position="524"/>
    </location>
</feature>
<dbReference type="Gene3D" id="2.60.40.10">
    <property type="entry name" value="Immunoglobulins"/>
    <property type="match status" value="2"/>
</dbReference>
<feature type="domain" description="Link" evidence="14">
    <location>
        <begin position="697"/>
        <end position="791"/>
    </location>
</feature>
<comment type="caution">
    <text evidence="12">Lacks conserved residue(s) required for the propagation of feature annotation.</text>
</comment>
<dbReference type="SMART" id="SM00406">
    <property type="entry name" value="IGv"/>
    <property type="match status" value="2"/>
</dbReference>
<protein>
    <submittedName>
        <fullName evidence="15">(spotted green pufferfish) hypothetical protein</fullName>
    </submittedName>
</protein>
<evidence type="ECO:0000313" key="15">
    <source>
        <dbReference type="EMBL" id="CAG07892.1"/>
    </source>
</evidence>
<feature type="disulfide bond" evidence="11">
    <location>
        <begin position="337"/>
        <end position="352"/>
    </location>
</feature>
<feature type="disulfide bond" evidence="12">
    <location>
        <begin position="260"/>
        <end position="281"/>
    </location>
</feature>
<feature type="disulfide bond" evidence="11">
    <location>
        <begin position="414"/>
        <end position="429"/>
    </location>
</feature>
<dbReference type="InterPro" id="IPR050691">
    <property type="entry name" value="Hyaluronan_bind_Proteoglycan"/>
</dbReference>
<reference evidence="15" key="2">
    <citation type="submission" date="2004-02" db="EMBL/GenBank/DDBJ databases">
        <authorList>
            <consortium name="Genoscope"/>
            <consortium name="Whitehead Institute Centre for Genome Research"/>
        </authorList>
    </citation>
    <scope>NUCLEOTIDE SEQUENCE</scope>
</reference>
<keyword evidence="8" id="KW-0373">Hyaluronic acid</keyword>
<feature type="disulfide bond" evidence="11">
    <location>
        <begin position="497"/>
        <end position="515"/>
    </location>
</feature>
<dbReference type="InterPro" id="IPR016186">
    <property type="entry name" value="C-type_lectin-like/link_sf"/>
</dbReference>
<dbReference type="InterPro" id="IPR016187">
    <property type="entry name" value="CTDL_fold"/>
</dbReference>
<evidence type="ECO:0000259" key="13">
    <source>
        <dbReference type="PROSITE" id="PS50835"/>
    </source>
</evidence>
<dbReference type="InterPro" id="IPR036179">
    <property type="entry name" value="Ig-like_dom_sf"/>
</dbReference>
<dbReference type="PROSITE" id="PS50068">
    <property type="entry name" value="LDLRA_2"/>
    <property type="match status" value="6"/>
</dbReference>
<feature type="disulfide bond" evidence="12">
    <location>
        <begin position="162"/>
        <end position="183"/>
    </location>
</feature>
<dbReference type="GO" id="GO:0007155">
    <property type="term" value="P:cell adhesion"/>
    <property type="evidence" value="ECO:0007669"/>
    <property type="project" value="InterPro"/>
</dbReference>
<dbReference type="AlphaFoldDB" id="Q4RUP0"/>
<dbReference type="EMBL" id="CAAE01014993">
    <property type="protein sequence ID" value="CAG07892.1"/>
    <property type="molecule type" value="Genomic_DNA"/>
</dbReference>
<accession>Q4RUP0</accession>
<dbReference type="PROSITE" id="PS01209">
    <property type="entry name" value="LDLRA_1"/>
    <property type="match status" value="2"/>
</dbReference>
<organism evidence="15">
    <name type="scientific">Tetraodon nigroviridis</name>
    <name type="common">Spotted green pufferfish</name>
    <name type="synonym">Chelonodon nigroviridis</name>
    <dbReference type="NCBI Taxonomy" id="99883"/>
    <lineage>
        <taxon>Eukaryota</taxon>
        <taxon>Metazoa</taxon>
        <taxon>Chordata</taxon>
        <taxon>Craniata</taxon>
        <taxon>Vertebrata</taxon>
        <taxon>Euteleostomi</taxon>
        <taxon>Actinopterygii</taxon>
        <taxon>Neopterygii</taxon>
        <taxon>Teleostei</taxon>
        <taxon>Neoteleostei</taxon>
        <taxon>Acanthomorphata</taxon>
        <taxon>Eupercaria</taxon>
        <taxon>Tetraodontiformes</taxon>
        <taxon>Tetradontoidea</taxon>
        <taxon>Tetraodontidae</taxon>
        <taxon>Tetraodon</taxon>
    </lineage>
</organism>
<keyword evidence="5" id="KW-0677">Repeat</keyword>
<dbReference type="InterPro" id="IPR002172">
    <property type="entry name" value="LDrepeatLR_classA_rpt"/>
</dbReference>
<dbReference type="InterPro" id="IPR036055">
    <property type="entry name" value="LDL_receptor-like_sf"/>
</dbReference>
<evidence type="ECO:0000256" key="11">
    <source>
        <dbReference type="PROSITE-ProRule" id="PRU00124"/>
    </source>
</evidence>
<comment type="caution">
    <text evidence="15">The sequence shown here is derived from an EMBL/GenBank/DDBJ whole genome shotgun (WGS) entry which is preliminary data.</text>
</comment>
<feature type="disulfide bond" evidence="12">
    <location>
        <begin position="743"/>
        <end position="764"/>
    </location>
</feature>
<feature type="disulfide bond" evidence="11">
    <location>
        <begin position="557"/>
        <end position="575"/>
    </location>
</feature>
<dbReference type="GO" id="GO:0005540">
    <property type="term" value="F:hyaluronic acid binding"/>
    <property type="evidence" value="ECO:0007669"/>
    <property type="project" value="UniProtKB-KW"/>
</dbReference>
<dbReference type="FunFam" id="4.10.400.10:FF:000034">
    <property type="entry name" value="Low-density lipoprotein receptor-related protein 2"/>
    <property type="match status" value="5"/>
</dbReference>
<dbReference type="InterPro" id="IPR003598">
    <property type="entry name" value="Ig_sub2"/>
</dbReference>
<feature type="disulfide bond" evidence="11">
    <location>
        <begin position="451"/>
        <end position="463"/>
    </location>
</feature>
<dbReference type="GO" id="GO:0007417">
    <property type="term" value="P:central nervous system development"/>
    <property type="evidence" value="ECO:0007669"/>
    <property type="project" value="TreeGrafter"/>
</dbReference>
<feature type="disulfide bond" evidence="11">
    <location>
        <begin position="318"/>
        <end position="330"/>
    </location>
</feature>
<evidence type="ECO:0000256" key="2">
    <source>
        <dbReference type="ARBA" id="ARBA00022525"/>
    </source>
</evidence>
<dbReference type="CDD" id="cd03519">
    <property type="entry name" value="Link_domain_HAPLN_module_2"/>
    <property type="match status" value="1"/>
</dbReference>
<evidence type="ECO:0000259" key="14">
    <source>
        <dbReference type="PROSITE" id="PS50963"/>
    </source>
</evidence>
<feature type="disulfide bond" evidence="12">
    <location>
        <begin position="841"/>
        <end position="862"/>
    </location>
</feature>
<feature type="non-terminal residue" evidence="15">
    <location>
        <position position="1"/>
    </location>
</feature>
<name>Q4RUP0_TETNG</name>
<dbReference type="FunFam" id="3.10.100.10:FF:000002">
    <property type="entry name" value="Hyaluronan proteoglycan link protein 1"/>
    <property type="match status" value="2"/>
</dbReference>
<dbReference type="SMART" id="SM00445">
    <property type="entry name" value="LINK"/>
    <property type="match status" value="4"/>
</dbReference>
<dbReference type="SMART" id="SM00409">
    <property type="entry name" value="IG"/>
    <property type="match status" value="2"/>
</dbReference>
<feature type="disulfide bond" evidence="11">
    <location>
        <begin position="569"/>
        <end position="584"/>
    </location>
</feature>
<feature type="non-terminal residue" evidence="15">
    <location>
        <position position="889"/>
    </location>
</feature>
<dbReference type="CDD" id="cd05877">
    <property type="entry name" value="Ig_LP_like"/>
    <property type="match status" value="1"/>
</dbReference>
<evidence type="ECO:0000256" key="6">
    <source>
        <dbReference type="ARBA" id="ARBA00023157"/>
    </source>
</evidence>
<feature type="disulfide bond" evidence="11">
    <location>
        <begin position="373"/>
        <end position="388"/>
    </location>
</feature>
<dbReference type="PROSITE" id="PS01241">
    <property type="entry name" value="LINK_1"/>
    <property type="match status" value="4"/>
</dbReference>
<comment type="subcellular location">
    <subcellularLocation>
        <location evidence="1">Secreted</location>
        <location evidence="1">Extracellular space</location>
        <location evidence="1">Extracellular matrix</location>
    </subcellularLocation>
</comment>
<keyword evidence="3" id="KW-0272">Extracellular matrix</keyword>
<dbReference type="GO" id="GO:0002052">
    <property type="term" value="P:positive regulation of neuroblast proliferation"/>
    <property type="evidence" value="ECO:0007669"/>
    <property type="project" value="TreeGrafter"/>
</dbReference>
<dbReference type="SUPFAM" id="SSF57424">
    <property type="entry name" value="LDL receptor-like module"/>
    <property type="match status" value="6"/>
</dbReference>
<dbReference type="SMART" id="SM00192">
    <property type="entry name" value="LDLa"/>
    <property type="match status" value="6"/>
</dbReference>
<evidence type="ECO:0000256" key="4">
    <source>
        <dbReference type="ARBA" id="ARBA00022729"/>
    </source>
</evidence>
<gene>
    <name evidence="15" type="ORF">GSTENG00028705001</name>
</gene>
<feature type="disulfide bond" evidence="11">
    <location>
        <begin position="325"/>
        <end position="343"/>
    </location>
</feature>
<reference evidence="15" key="1">
    <citation type="journal article" date="2004" name="Nature">
        <title>Genome duplication in the teleost fish Tetraodon nigroviridis reveals the early vertebrate proto-karyotype.</title>
        <authorList>
            <person name="Jaillon O."/>
            <person name="Aury J.-M."/>
            <person name="Brunet F."/>
            <person name="Petit J.-L."/>
            <person name="Stange-Thomann N."/>
            <person name="Mauceli E."/>
            <person name="Bouneau L."/>
            <person name="Fischer C."/>
            <person name="Ozouf-Costaz C."/>
            <person name="Bernot A."/>
            <person name="Nicaud S."/>
            <person name="Jaffe D."/>
            <person name="Fisher S."/>
            <person name="Lutfalla G."/>
            <person name="Dossat C."/>
            <person name="Segurens B."/>
            <person name="Dasilva C."/>
            <person name="Salanoubat M."/>
            <person name="Levy M."/>
            <person name="Boudet N."/>
            <person name="Castellano S."/>
            <person name="Anthouard V."/>
            <person name="Jubin C."/>
            <person name="Castelli V."/>
            <person name="Katinka M."/>
            <person name="Vacherie B."/>
            <person name="Biemont C."/>
            <person name="Skalli Z."/>
            <person name="Cattolico L."/>
            <person name="Poulain J."/>
            <person name="De Berardinis V."/>
            <person name="Cruaud C."/>
            <person name="Duprat S."/>
            <person name="Brottier P."/>
            <person name="Coutanceau J.-P."/>
            <person name="Gouzy J."/>
            <person name="Parra G."/>
            <person name="Lardier G."/>
            <person name="Chapple C."/>
            <person name="McKernan K.J."/>
            <person name="McEwan P."/>
            <person name="Bosak S."/>
            <person name="Kellis M."/>
            <person name="Volff J.-N."/>
            <person name="Guigo R."/>
            <person name="Zody M.C."/>
            <person name="Mesirov J."/>
            <person name="Lindblad-Toh K."/>
            <person name="Birren B."/>
            <person name="Nusbaum C."/>
            <person name="Kahn D."/>
            <person name="Robinson-Rechavi M."/>
            <person name="Laudet V."/>
            <person name="Schachter V."/>
            <person name="Quetier F."/>
            <person name="Saurin W."/>
            <person name="Scarpelli C."/>
            <person name="Wincker P."/>
            <person name="Lander E.S."/>
            <person name="Weissenbach J."/>
            <person name="Roest Crollius H."/>
        </authorList>
    </citation>
    <scope>NUCLEOTIDE SEQUENCE [LARGE SCALE GENOMIC DNA]</scope>
</reference>
<feature type="disulfide bond" evidence="11">
    <location>
        <begin position="550"/>
        <end position="562"/>
    </location>
</feature>
<dbReference type="Pfam" id="PF00057">
    <property type="entry name" value="Ldl_recept_a"/>
    <property type="match status" value="6"/>
</dbReference>
<dbReference type="SUPFAM" id="SSF56436">
    <property type="entry name" value="C-type lectin-like"/>
    <property type="match status" value="4"/>
</dbReference>
<dbReference type="GO" id="GO:0001501">
    <property type="term" value="P:skeletal system development"/>
    <property type="evidence" value="ECO:0007669"/>
    <property type="project" value="TreeGrafter"/>
</dbReference>
<dbReference type="InterPro" id="IPR023415">
    <property type="entry name" value="LDLR_class-A_CS"/>
</dbReference>
<feature type="domain" description="Link" evidence="14">
    <location>
        <begin position="215"/>
        <end position="304"/>
    </location>
</feature>
<dbReference type="FunFam" id="3.10.100.10:FF:000001">
    <property type="entry name" value="Hyaluronan proteoglycan link protein 1"/>
    <property type="match status" value="2"/>
</dbReference>
<dbReference type="GO" id="GO:0010001">
    <property type="term" value="P:glial cell differentiation"/>
    <property type="evidence" value="ECO:0007669"/>
    <property type="project" value="TreeGrafter"/>
</dbReference>
<feature type="domain" description="Ig-like" evidence="13">
    <location>
        <begin position="1"/>
        <end position="107"/>
    </location>
</feature>
<evidence type="ECO:0000256" key="1">
    <source>
        <dbReference type="ARBA" id="ARBA00004498"/>
    </source>
</evidence>
<feature type="domain" description="Link" evidence="14">
    <location>
        <begin position="116"/>
        <end position="210"/>
    </location>
</feature>
<feature type="disulfide bond" evidence="11">
    <location>
        <begin position="490"/>
        <end position="502"/>
    </location>
</feature>
<keyword evidence="7" id="KW-0325">Glycoprotein</keyword>
<dbReference type="Pfam" id="PF07686">
    <property type="entry name" value="V-set"/>
    <property type="match status" value="2"/>
</dbReference>